<accession>A0A2A4AXB4</accession>
<feature type="chain" id="PRO_5012517220" description="DUF6438 domain-containing protein" evidence="1">
    <location>
        <begin position="24"/>
        <end position="168"/>
    </location>
</feature>
<evidence type="ECO:0000256" key="1">
    <source>
        <dbReference type="SAM" id="SignalP"/>
    </source>
</evidence>
<organism evidence="3 4">
    <name type="scientific">Sphingomonas spermidinifaciens</name>
    <dbReference type="NCBI Taxonomy" id="1141889"/>
    <lineage>
        <taxon>Bacteria</taxon>
        <taxon>Pseudomonadati</taxon>
        <taxon>Pseudomonadota</taxon>
        <taxon>Alphaproteobacteria</taxon>
        <taxon>Sphingomonadales</taxon>
        <taxon>Sphingomonadaceae</taxon>
        <taxon>Sphingomonas</taxon>
    </lineage>
</organism>
<comment type="caution">
    <text evidence="3">The sequence shown here is derived from an EMBL/GenBank/DDBJ whole genome shotgun (WGS) entry which is preliminary data.</text>
</comment>
<feature type="domain" description="DUF6438" evidence="2">
    <location>
        <begin position="35"/>
        <end position="130"/>
    </location>
</feature>
<keyword evidence="1" id="KW-0732">Signal</keyword>
<name>A0A2A4AXB4_9SPHN</name>
<sequence length="168" mass="17763">MKLRSIAAVLPLLAAGCAMQPGAAPDTPVPIEREAVTYSTAPCFGFCPVYSVTMTPEGEGVFTGQRHVAATGERRFSVDRATAARFIEHLGAVKPVAGDRRIEMGSPDCGVAPTDMPSIDVRWDANTGAAPQSLHLYLGCRSDEANRVRAVLEAAPALLPIDAFVGKR</sequence>
<reference evidence="3 4" key="1">
    <citation type="submission" date="2017-09" db="EMBL/GenBank/DDBJ databases">
        <title>Sphingomonas spermidinifaciens 9NM-10, whole genome shotgun sequence.</title>
        <authorList>
            <person name="Feng G."/>
            <person name="Zhu H."/>
        </authorList>
    </citation>
    <scope>NUCLEOTIDE SEQUENCE [LARGE SCALE GENOMIC DNA]</scope>
    <source>
        <strain evidence="3 4">9NM-10</strain>
    </source>
</reference>
<evidence type="ECO:0000259" key="2">
    <source>
        <dbReference type="Pfam" id="PF20033"/>
    </source>
</evidence>
<dbReference type="InterPro" id="IPR045497">
    <property type="entry name" value="DUF6438"/>
</dbReference>
<proteinExistence type="predicted"/>
<evidence type="ECO:0000313" key="4">
    <source>
        <dbReference type="Proteomes" id="UP000218366"/>
    </source>
</evidence>
<evidence type="ECO:0000313" key="3">
    <source>
        <dbReference type="EMBL" id="PCD01583.1"/>
    </source>
</evidence>
<protein>
    <recommendedName>
        <fullName evidence="2">DUF6438 domain-containing protein</fullName>
    </recommendedName>
</protein>
<dbReference type="EMBL" id="NWMW01000003">
    <property type="protein sequence ID" value="PCD01583.1"/>
    <property type="molecule type" value="Genomic_DNA"/>
</dbReference>
<feature type="signal peptide" evidence="1">
    <location>
        <begin position="1"/>
        <end position="23"/>
    </location>
</feature>
<dbReference type="PROSITE" id="PS51257">
    <property type="entry name" value="PROKAR_LIPOPROTEIN"/>
    <property type="match status" value="1"/>
</dbReference>
<gene>
    <name evidence="3" type="ORF">COC42_15745</name>
</gene>
<keyword evidence="4" id="KW-1185">Reference proteome</keyword>
<dbReference type="OrthoDB" id="7172369at2"/>
<dbReference type="Proteomes" id="UP000218366">
    <property type="component" value="Unassembled WGS sequence"/>
</dbReference>
<dbReference type="Pfam" id="PF20033">
    <property type="entry name" value="DUF6438"/>
    <property type="match status" value="1"/>
</dbReference>
<dbReference type="RefSeq" id="WP_096344328.1">
    <property type="nucleotide sequence ID" value="NZ_NWMW01000003.1"/>
</dbReference>
<dbReference type="AlphaFoldDB" id="A0A2A4AXB4"/>